<evidence type="ECO:0000313" key="1">
    <source>
        <dbReference type="EMBL" id="ALL01368.1"/>
    </source>
</evidence>
<dbReference type="Proteomes" id="UP000058613">
    <property type="component" value="Chromosome"/>
</dbReference>
<gene>
    <name evidence="1" type="ORF">Pyrde_1322</name>
</gene>
<accession>A0A0P0N357</accession>
<dbReference type="PATRIC" id="fig|1273541.4.peg.1407"/>
<organism evidence="1 2">
    <name type="scientific">Pyrodictium delaneyi</name>
    <dbReference type="NCBI Taxonomy" id="1273541"/>
    <lineage>
        <taxon>Archaea</taxon>
        <taxon>Thermoproteota</taxon>
        <taxon>Thermoprotei</taxon>
        <taxon>Desulfurococcales</taxon>
        <taxon>Pyrodictiaceae</taxon>
        <taxon>Pyrodictium</taxon>
    </lineage>
</organism>
<name>A0A0P0N357_9CREN</name>
<sequence length="236" mass="26061">MYLVKNLRGVYAGLEDDDHELYVSWLARRFRYRDLGVAPSLVEAAMDVFERFLGGKPFHVLGYPTERLAAAARRATEALADADVPRVLVESLLLSLVYASPLLVTGNAYRVLEEAGLVIHVVRGPALGLQDARLHMRIAGYSALDFLVPTAEAVIERIQAGSLGELYSERRGLTEKDAKRYWRIAGKGDKPVIAYLDHLPLLGDTIRNLVGPEERILLALPVAFILDSVEDLANPS</sequence>
<protein>
    <submittedName>
        <fullName evidence="1">Uncharacterized protein</fullName>
    </submittedName>
</protein>
<dbReference type="KEGG" id="pdl:Pyrde_1322"/>
<reference evidence="1 2" key="1">
    <citation type="submission" date="2015-10" db="EMBL/GenBank/DDBJ databases">
        <title>Complete genome sequence of hyperthermophilic archaeon Pyrodictium delaneyi Su06.</title>
        <authorList>
            <person name="Jung J.-H."/>
            <person name="Lin J."/>
            <person name="Holden J.F."/>
            <person name="Park C.-S."/>
        </authorList>
    </citation>
    <scope>NUCLEOTIDE SEQUENCE [LARGE SCALE GENOMIC DNA]</scope>
    <source>
        <strain evidence="1 2">Su06</strain>
    </source>
</reference>
<proteinExistence type="predicted"/>
<dbReference type="AlphaFoldDB" id="A0A0P0N357"/>
<dbReference type="EMBL" id="CP013011">
    <property type="protein sequence ID" value="ALL01368.1"/>
    <property type="molecule type" value="Genomic_DNA"/>
</dbReference>
<evidence type="ECO:0000313" key="2">
    <source>
        <dbReference type="Proteomes" id="UP000058613"/>
    </source>
</evidence>